<evidence type="ECO:0000313" key="3">
    <source>
        <dbReference type="EMBL" id="QOJ65947.1"/>
    </source>
</evidence>
<dbReference type="Pfam" id="PF06527">
    <property type="entry name" value="TniQ"/>
    <property type="match status" value="1"/>
</dbReference>
<sequence>MGPHPFEGELFSSWLCRLAWGNGTKLLPFVTHHLLLPPQFLNCDIDRTVADSVVIRVGAGCGVAKFSALATKLSVFDGVLWEQLLQKGPCDWVLMHIRGARNPRQRAGYSLQFCRRCLAEDVEPHFRCIWRLALSAICPSHGIYLADECPRCHSPVVPTVCDRGQRLLPLETPLARCYRCGWDLREPIADDLVAADENLVFQQCLLDALTQGHSGHLPGGACFSLLLFRGLKHLLQLLGGEGRFKRVRELMFLESGHLDLPLQDGPYFCLETLRVGDRALMLSLLRRVLEGWPDSFMDTCRIARVSSSYLVNYRDGLPYWIYQPIRDQLFDKPYSPSPLERQEARQYLIRNGVPASASAIRRLLGMWTASDSWKLEHPPWNRRRPL</sequence>
<name>A0A7M3A8V7_PSEAI</name>
<accession>A0A7M3A8V7</accession>
<keyword evidence="2" id="KW-0614">Plasmid</keyword>
<evidence type="ECO:0000259" key="1">
    <source>
        <dbReference type="Pfam" id="PF06527"/>
    </source>
</evidence>
<dbReference type="EMBL" id="MT732184">
    <property type="protein sequence ID" value="QOJ64853.1"/>
    <property type="molecule type" value="Genomic_DNA"/>
</dbReference>
<feature type="domain" description="TniQ" evidence="1">
    <location>
        <begin position="2"/>
        <end position="145"/>
    </location>
</feature>
<proteinExistence type="predicted"/>
<protein>
    <submittedName>
        <fullName evidence="2">TniQ family protein</fullName>
    </submittedName>
</protein>
<organism evidence="2">
    <name type="scientific">Pseudomonas aeruginosa</name>
    <dbReference type="NCBI Taxonomy" id="287"/>
    <lineage>
        <taxon>Bacteria</taxon>
        <taxon>Pseudomonadati</taxon>
        <taxon>Pseudomonadota</taxon>
        <taxon>Gammaproteobacteria</taxon>
        <taxon>Pseudomonadales</taxon>
        <taxon>Pseudomonadaceae</taxon>
        <taxon>Pseudomonas</taxon>
    </lineage>
</organism>
<dbReference type="AlphaFoldDB" id="A0A7M3A8V7"/>
<dbReference type="InterPro" id="IPR009492">
    <property type="entry name" value="TniQ"/>
</dbReference>
<dbReference type="EMBL" id="MT732186">
    <property type="protein sequence ID" value="QOJ65947.1"/>
    <property type="molecule type" value="Genomic_DNA"/>
</dbReference>
<reference evidence="2" key="1">
    <citation type="journal article" date="2021" name="Antimicrob. Agents Chemother.">
        <title>Epidemic territorial spread of IncP-2-type VIM-2 carbapenemase-encoding megaplasmids in nosocomial Pseudomonas aeruginosa populations.</title>
        <authorList>
            <person name="Urbanowicz P."/>
            <person name="Bitar I."/>
            <person name="Izdebski R."/>
            <person name="Baraniak A."/>
            <person name="Literacka E."/>
            <person name="Hrabak J."/>
            <person name="Gniadkowski M."/>
        </authorList>
    </citation>
    <scope>NUCLEOTIDE SEQUENCE</scope>
    <source>
        <strain evidence="3">NMI2635/08</strain>
        <strain evidence="2">NMI3438/07</strain>
        <plasmid evidence="2">pPUV-6</plasmid>
        <plasmid evidence="3">pPUV-8</plasmid>
    </source>
</reference>
<evidence type="ECO:0000313" key="2">
    <source>
        <dbReference type="EMBL" id="QOJ64853.1"/>
    </source>
</evidence>
<geneLocation type="plasmid" evidence="2">
    <name>pPUV-6</name>
</geneLocation>
<geneLocation type="plasmid" evidence="3">
    <name>pPUV-8</name>
</geneLocation>
<dbReference type="RefSeq" id="WP_077575469.1">
    <property type="nucleotide sequence ID" value="NZ_AP014622.1"/>
</dbReference>